<feature type="region of interest" description="Disordered" evidence="3">
    <location>
        <begin position="601"/>
        <end position="642"/>
    </location>
</feature>
<evidence type="ECO:0000256" key="1">
    <source>
        <dbReference type="ARBA" id="ARBA00022737"/>
    </source>
</evidence>
<dbReference type="InterPro" id="IPR013098">
    <property type="entry name" value="Ig_I-set"/>
</dbReference>
<keyword evidence="1" id="KW-0677">Repeat</keyword>
<protein>
    <submittedName>
        <fullName evidence="6">Neural cell adhesion molecule 1</fullName>
    </submittedName>
</protein>
<keyword evidence="4" id="KW-1133">Transmembrane helix</keyword>
<accession>A0AA35WSR9</accession>
<feature type="domain" description="Ig-like" evidence="5">
    <location>
        <begin position="61"/>
        <end position="138"/>
    </location>
</feature>
<feature type="domain" description="Ig-like" evidence="5">
    <location>
        <begin position="258"/>
        <end position="343"/>
    </location>
</feature>
<gene>
    <name evidence="6" type="ORF">GBAR_LOCUS15766</name>
</gene>
<dbReference type="CDD" id="cd00096">
    <property type="entry name" value="Ig"/>
    <property type="match status" value="2"/>
</dbReference>
<feature type="region of interest" description="Disordered" evidence="3">
    <location>
        <begin position="690"/>
        <end position="744"/>
    </location>
</feature>
<dbReference type="InterPro" id="IPR003598">
    <property type="entry name" value="Ig_sub2"/>
</dbReference>
<name>A0AA35WSR9_GEOBA</name>
<feature type="compositionally biased region" description="Polar residues" evidence="3">
    <location>
        <begin position="444"/>
        <end position="474"/>
    </location>
</feature>
<dbReference type="InterPro" id="IPR007110">
    <property type="entry name" value="Ig-like_dom"/>
</dbReference>
<sequence length="771" mass="84120">MSILLFPRGSDLMVFIASGPYNEAQTGGIMIGSRLSQRFGRVSYLMAIFLLLLGKQTKIANSLYVDPESIAEPEGDEQVHFFCQENQGGSQATGITWRGPNGDLYTPGEPSGDERINVEGYRLTLYDVVREDSGTYECFRGSTESATGQLLVYAPPTILNPMPIQEIYFNMTSLLLCEIDGGNPPANVHWIHITYNATTGAQIIDEITAEWSPRFTIVENGLQIADVRASDEGVYRCYVQNNRGQEILDIRASFIEGPQFVKDDVELNIILAFGEAASLDCTAVGAPAPNITWSVPLNSQLSHSEALSGSVLDVRLSDGADAGQYKCTAQNEAGQVTRIFTLKLAIAPEPAVENLNIIMMIELEKQMKINCSVTALPEPDFKWLVGSTPLPASTWTSIYGDVMGISTLVFEFEKEHMDADCKIRLTCMASNAYGKSEQHYTLTPTGNIDCSENARRTTSSTPNPSPNILTNDQESPAGIEDSNSGLDDGEINDTTFKIIVASFTVAATVIVMGVVILMVYFLRHFCSRKKYSGQLKSVNPDICQHSNKNLHPSSSNPHVIANDGRAFSTTSSLHHSQGCTVETRGIEFTANRAGMRHESVDSGVSMSNHHPCQSRQMSNHNETAPPMLVRHTPSTSSTDADSEGIYHRLDHKLPSVSSFGSCSLSSTSKVRLLSVSSTTDSNSVFLTSQVSTSSDFEDSGGSASSYRHSQKRHVLARQNSHPTSIEHSTASVRRDSDTDSVGMIFNPSYESHKLKISTSADEPPHVYEKVA</sequence>
<feature type="domain" description="Ig-like" evidence="5">
    <location>
        <begin position="155"/>
        <end position="253"/>
    </location>
</feature>
<dbReference type="GO" id="GO:0016020">
    <property type="term" value="C:membrane"/>
    <property type="evidence" value="ECO:0007669"/>
    <property type="project" value="UniProtKB-SubCell"/>
</dbReference>
<dbReference type="EMBL" id="CASHTH010002292">
    <property type="protein sequence ID" value="CAI8027626.1"/>
    <property type="molecule type" value="Genomic_DNA"/>
</dbReference>
<evidence type="ECO:0000313" key="6">
    <source>
        <dbReference type="EMBL" id="CAI8027626.1"/>
    </source>
</evidence>
<feature type="domain" description="Ig-like" evidence="5">
    <location>
        <begin position="350"/>
        <end position="443"/>
    </location>
</feature>
<reference evidence="6" key="1">
    <citation type="submission" date="2023-03" db="EMBL/GenBank/DDBJ databases">
        <authorList>
            <person name="Steffen K."/>
            <person name="Cardenas P."/>
        </authorList>
    </citation>
    <scope>NUCLEOTIDE SEQUENCE</scope>
</reference>
<dbReference type="InterPro" id="IPR003599">
    <property type="entry name" value="Ig_sub"/>
</dbReference>
<evidence type="ECO:0000256" key="3">
    <source>
        <dbReference type="SAM" id="MobiDB-lite"/>
    </source>
</evidence>
<dbReference type="PROSITE" id="PS50835">
    <property type="entry name" value="IG_LIKE"/>
    <property type="match status" value="4"/>
</dbReference>
<keyword evidence="7" id="KW-1185">Reference proteome</keyword>
<keyword evidence="4" id="KW-0812">Transmembrane</keyword>
<dbReference type="Gene3D" id="2.60.40.10">
    <property type="entry name" value="Immunoglobulins"/>
    <property type="match status" value="4"/>
</dbReference>
<proteinExistence type="predicted"/>
<comment type="caution">
    <text evidence="6">The sequence shown here is derived from an EMBL/GenBank/DDBJ whole genome shotgun (WGS) entry which is preliminary data.</text>
</comment>
<organism evidence="6 7">
    <name type="scientific">Geodia barretti</name>
    <name type="common">Barrett's horny sponge</name>
    <dbReference type="NCBI Taxonomy" id="519541"/>
    <lineage>
        <taxon>Eukaryota</taxon>
        <taxon>Metazoa</taxon>
        <taxon>Porifera</taxon>
        <taxon>Demospongiae</taxon>
        <taxon>Heteroscleromorpha</taxon>
        <taxon>Tetractinellida</taxon>
        <taxon>Astrophorina</taxon>
        <taxon>Geodiidae</taxon>
        <taxon>Geodia</taxon>
    </lineage>
</organism>
<feature type="transmembrane region" description="Helical" evidence="4">
    <location>
        <begin position="498"/>
        <end position="522"/>
    </location>
</feature>
<dbReference type="Pfam" id="PF07679">
    <property type="entry name" value="I-set"/>
    <property type="match status" value="1"/>
</dbReference>
<feature type="compositionally biased region" description="Polar residues" evidence="3">
    <location>
        <begin position="602"/>
        <end position="622"/>
    </location>
</feature>
<dbReference type="GO" id="GO:0098609">
    <property type="term" value="P:cell-cell adhesion"/>
    <property type="evidence" value="ECO:0007669"/>
    <property type="project" value="TreeGrafter"/>
</dbReference>
<dbReference type="PANTHER" id="PTHR44170">
    <property type="entry name" value="PROTEIN SIDEKICK"/>
    <property type="match status" value="1"/>
</dbReference>
<dbReference type="Proteomes" id="UP001174909">
    <property type="component" value="Unassembled WGS sequence"/>
</dbReference>
<dbReference type="SMART" id="SM00409">
    <property type="entry name" value="IG"/>
    <property type="match status" value="3"/>
</dbReference>
<feature type="compositionally biased region" description="Polar residues" evidence="3">
    <location>
        <begin position="717"/>
        <end position="731"/>
    </location>
</feature>
<dbReference type="SUPFAM" id="SSF48726">
    <property type="entry name" value="Immunoglobulin"/>
    <property type="match status" value="4"/>
</dbReference>
<evidence type="ECO:0000256" key="2">
    <source>
        <dbReference type="ARBA" id="ARBA00023157"/>
    </source>
</evidence>
<dbReference type="InterPro" id="IPR036179">
    <property type="entry name" value="Ig-like_dom_sf"/>
</dbReference>
<dbReference type="PANTHER" id="PTHR44170:SF6">
    <property type="entry name" value="CONTACTIN"/>
    <property type="match status" value="1"/>
</dbReference>
<dbReference type="SMART" id="SM00408">
    <property type="entry name" value="IGc2"/>
    <property type="match status" value="3"/>
</dbReference>
<feature type="region of interest" description="Disordered" evidence="3">
    <location>
        <begin position="444"/>
        <end position="486"/>
    </location>
</feature>
<evidence type="ECO:0000259" key="5">
    <source>
        <dbReference type="PROSITE" id="PS50835"/>
    </source>
</evidence>
<evidence type="ECO:0000256" key="4">
    <source>
        <dbReference type="SAM" id="Phobius"/>
    </source>
</evidence>
<dbReference type="AlphaFoldDB" id="A0AA35WSR9"/>
<evidence type="ECO:0000313" key="7">
    <source>
        <dbReference type="Proteomes" id="UP001174909"/>
    </source>
</evidence>
<keyword evidence="2" id="KW-1015">Disulfide bond</keyword>
<dbReference type="InterPro" id="IPR013783">
    <property type="entry name" value="Ig-like_fold"/>
</dbReference>
<keyword evidence="4" id="KW-0472">Membrane</keyword>